<proteinExistence type="predicted"/>
<gene>
    <name evidence="1" type="ORF">Aory05_001223000</name>
</gene>
<protein>
    <submittedName>
        <fullName evidence="1">Unnamed protein product</fullName>
    </submittedName>
</protein>
<dbReference type="EMBL" id="BSYB01000078">
    <property type="protein sequence ID" value="GMG53970.1"/>
    <property type="molecule type" value="Genomic_DNA"/>
</dbReference>
<name>A0ABQ6L7G6_ASPOZ</name>
<evidence type="ECO:0000313" key="2">
    <source>
        <dbReference type="Proteomes" id="UP001165189"/>
    </source>
</evidence>
<evidence type="ECO:0000313" key="1">
    <source>
        <dbReference type="EMBL" id="GMG53970.1"/>
    </source>
</evidence>
<accession>A0ABQ6L7G6</accession>
<reference evidence="1" key="1">
    <citation type="submission" date="2023-04" db="EMBL/GenBank/DDBJ databases">
        <title>Aspergillus oryzae var. brunneus NBRC 4377.</title>
        <authorList>
            <person name="Ichikawa N."/>
            <person name="Sato H."/>
            <person name="Tonouchi N."/>
        </authorList>
    </citation>
    <scope>NUCLEOTIDE SEQUENCE</scope>
    <source>
        <strain evidence="1">NBRC 4377</strain>
    </source>
</reference>
<keyword evidence="2" id="KW-1185">Reference proteome</keyword>
<comment type="caution">
    <text evidence="1">The sequence shown here is derived from an EMBL/GenBank/DDBJ whole genome shotgun (WGS) entry which is preliminary data.</text>
</comment>
<sequence length="125" mass="14020">MWYKTDDDSVVQSMVFPATKVNMAGETAVALAKVRTGKLGYVGDVNAEEGSNAVVLAMYGLLYSSSVHKYFPFVSVSALLVQERNVSQFYKEWEIQLLRIVSGDRSYQGRWQVSQLQISDKSQIN</sequence>
<dbReference type="Proteomes" id="UP001165189">
    <property type="component" value="Unassembled WGS sequence"/>
</dbReference>
<organism evidence="1 2">
    <name type="scientific">Aspergillus oryzae var. brunneus</name>
    <dbReference type="NCBI Taxonomy" id="332754"/>
    <lineage>
        <taxon>Eukaryota</taxon>
        <taxon>Fungi</taxon>
        <taxon>Dikarya</taxon>
        <taxon>Ascomycota</taxon>
        <taxon>Pezizomycotina</taxon>
        <taxon>Eurotiomycetes</taxon>
        <taxon>Eurotiomycetidae</taxon>
        <taxon>Eurotiales</taxon>
        <taxon>Aspergillaceae</taxon>
        <taxon>Aspergillus</taxon>
        <taxon>Aspergillus subgen. Circumdati</taxon>
    </lineage>
</organism>